<proteinExistence type="predicted"/>
<evidence type="ECO:0000313" key="2">
    <source>
        <dbReference type="Proteomes" id="UP001159363"/>
    </source>
</evidence>
<protein>
    <submittedName>
        <fullName evidence="1">Uncharacterized protein</fullName>
    </submittedName>
</protein>
<dbReference type="EMBL" id="JARBHB010000001">
    <property type="protein sequence ID" value="KAJ8896371.1"/>
    <property type="molecule type" value="Genomic_DNA"/>
</dbReference>
<name>A0ABQ9II94_9NEOP</name>
<dbReference type="Proteomes" id="UP001159363">
    <property type="component" value="Chromosome 1"/>
</dbReference>
<sequence>MRQLKQKKLNKHNKILCPWASPLILTRDKLYKIYKKKRNNSNIKLELNELNNWLTMLKNSLIKEYHQNMFAGDGKIITQQQLIANTFCEHFTNVGVKISNQIQSYPSDDIRQLGTLETATDSIYLTPADEGE</sequence>
<organism evidence="1 2">
    <name type="scientific">Dryococelus australis</name>
    <dbReference type="NCBI Taxonomy" id="614101"/>
    <lineage>
        <taxon>Eukaryota</taxon>
        <taxon>Metazoa</taxon>
        <taxon>Ecdysozoa</taxon>
        <taxon>Arthropoda</taxon>
        <taxon>Hexapoda</taxon>
        <taxon>Insecta</taxon>
        <taxon>Pterygota</taxon>
        <taxon>Neoptera</taxon>
        <taxon>Polyneoptera</taxon>
        <taxon>Phasmatodea</taxon>
        <taxon>Verophasmatodea</taxon>
        <taxon>Anareolatae</taxon>
        <taxon>Phasmatidae</taxon>
        <taxon>Eurycanthinae</taxon>
        <taxon>Dryococelus</taxon>
    </lineage>
</organism>
<keyword evidence="2" id="KW-1185">Reference proteome</keyword>
<feature type="non-terminal residue" evidence="1">
    <location>
        <position position="132"/>
    </location>
</feature>
<gene>
    <name evidence="1" type="ORF">PR048_001715</name>
</gene>
<accession>A0ABQ9II94</accession>
<evidence type="ECO:0000313" key="1">
    <source>
        <dbReference type="EMBL" id="KAJ8896371.1"/>
    </source>
</evidence>
<comment type="caution">
    <text evidence="1">The sequence shown here is derived from an EMBL/GenBank/DDBJ whole genome shotgun (WGS) entry which is preliminary data.</text>
</comment>
<reference evidence="1 2" key="1">
    <citation type="submission" date="2023-02" db="EMBL/GenBank/DDBJ databases">
        <title>LHISI_Scaffold_Assembly.</title>
        <authorList>
            <person name="Stuart O.P."/>
            <person name="Cleave R."/>
            <person name="Magrath M.J.L."/>
            <person name="Mikheyev A.S."/>
        </authorList>
    </citation>
    <scope>NUCLEOTIDE SEQUENCE [LARGE SCALE GENOMIC DNA]</scope>
    <source>
        <strain evidence="1">Daus_M_001</strain>
        <tissue evidence="1">Leg muscle</tissue>
    </source>
</reference>